<feature type="chain" id="PRO_5007284705" description="Secreted protein" evidence="2">
    <location>
        <begin position="28"/>
        <end position="119"/>
    </location>
</feature>
<evidence type="ECO:0000256" key="2">
    <source>
        <dbReference type="SAM" id="SignalP"/>
    </source>
</evidence>
<accession>A0A131YCS8</accession>
<dbReference type="EMBL" id="GEDV01011384">
    <property type="protein sequence ID" value="JAP77173.1"/>
    <property type="molecule type" value="Transcribed_RNA"/>
</dbReference>
<proteinExistence type="predicted"/>
<feature type="region of interest" description="Disordered" evidence="1">
    <location>
        <begin position="50"/>
        <end position="106"/>
    </location>
</feature>
<protein>
    <recommendedName>
        <fullName evidence="4">Secreted protein</fullName>
    </recommendedName>
</protein>
<evidence type="ECO:0000313" key="3">
    <source>
        <dbReference type="EMBL" id="JAP77173.1"/>
    </source>
</evidence>
<organism evidence="3">
    <name type="scientific">Rhipicephalus appendiculatus</name>
    <name type="common">Brown ear tick</name>
    <dbReference type="NCBI Taxonomy" id="34631"/>
    <lineage>
        <taxon>Eukaryota</taxon>
        <taxon>Metazoa</taxon>
        <taxon>Ecdysozoa</taxon>
        <taxon>Arthropoda</taxon>
        <taxon>Chelicerata</taxon>
        <taxon>Arachnida</taxon>
        <taxon>Acari</taxon>
        <taxon>Parasitiformes</taxon>
        <taxon>Ixodida</taxon>
        <taxon>Ixodoidea</taxon>
        <taxon>Ixodidae</taxon>
        <taxon>Rhipicephalinae</taxon>
        <taxon>Rhipicephalus</taxon>
        <taxon>Rhipicephalus</taxon>
    </lineage>
</organism>
<dbReference type="AlphaFoldDB" id="A0A131YCS8"/>
<sequence>MKVFPRVIPLFLALFLLFTWEPAGVLGMKPPPGLSHLTKALGNAFSVRNPAPALRQPAGMPQASGRMRQHEGGPSRPALNPRPNAPTSFHKGILRNPGDTHANTGRRVHFAEKASVKVI</sequence>
<keyword evidence="2" id="KW-0732">Signal</keyword>
<reference evidence="3" key="1">
    <citation type="journal article" date="2016" name="Ticks Tick Borne Dis.">
        <title>De novo assembly and annotation of the salivary gland transcriptome of Rhipicephalus appendiculatus male and female ticks during blood feeding.</title>
        <authorList>
            <person name="de Castro M.H."/>
            <person name="de Klerk D."/>
            <person name="Pienaar R."/>
            <person name="Latif A.A."/>
            <person name="Rees D.J."/>
            <person name="Mans B.J."/>
        </authorList>
    </citation>
    <scope>NUCLEOTIDE SEQUENCE</scope>
    <source>
        <tissue evidence="3">Salivary glands</tissue>
    </source>
</reference>
<feature type="signal peptide" evidence="2">
    <location>
        <begin position="1"/>
        <end position="27"/>
    </location>
</feature>
<evidence type="ECO:0000256" key="1">
    <source>
        <dbReference type="SAM" id="MobiDB-lite"/>
    </source>
</evidence>
<evidence type="ECO:0008006" key="4">
    <source>
        <dbReference type="Google" id="ProtNLM"/>
    </source>
</evidence>
<name>A0A131YCS8_RHIAP</name>